<keyword evidence="1" id="KW-1133">Transmembrane helix</keyword>
<dbReference type="Pfam" id="PF26259">
    <property type="entry name" value="DUF8063"/>
    <property type="match status" value="1"/>
</dbReference>
<dbReference type="EMBL" id="AOIU01000033">
    <property type="protein sequence ID" value="ELZ23637.1"/>
    <property type="molecule type" value="Genomic_DNA"/>
</dbReference>
<keyword evidence="1" id="KW-0472">Membrane</keyword>
<keyword evidence="3" id="KW-1185">Reference proteome</keyword>
<comment type="caution">
    <text evidence="2">The sequence shown here is derived from an EMBL/GenBank/DDBJ whole genome shotgun (WGS) entry which is preliminary data.</text>
</comment>
<organism evidence="2 3">
    <name type="scientific">Halosimplex carlsbadense 2-9-1</name>
    <dbReference type="NCBI Taxonomy" id="797114"/>
    <lineage>
        <taxon>Archaea</taxon>
        <taxon>Methanobacteriati</taxon>
        <taxon>Methanobacteriota</taxon>
        <taxon>Stenosarchaea group</taxon>
        <taxon>Halobacteria</taxon>
        <taxon>Halobacteriales</taxon>
        <taxon>Haloarculaceae</taxon>
        <taxon>Halosimplex</taxon>
    </lineage>
</organism>
<protein>
    <submittedName>
        <fullName evidence="2">Uncharacterized protein</fullName>
    </submittedName>
</protein>
<reference evidence="2 3" key="1">
    <citation type="journal article" date="2014" name="PLoS Genet.">
        <title>Phylogenetically driven sequencing of extremely halophilic archaea reveals strategies for static and dynamic osmo-response.</title>
        <authorList>
            <person name="Becker E.A."/>
            <person name="Seitzer P.M."/>
            <person name="Tritt A."/>
            <person name="Larsen D."/>
            <person name="Krusor M."/>
            <person name="Yao A.I."/>
            <person name="Wu D."/>
            <person name="Madern D."/>
            <person name="Eisen J.A."/>
            <person name="Darling A.E."/>
            <person name="Facciotti M.T."/>
        </authorList>
    </citation>
    <scope>NUCLEOTIDE SEQUENCE [LARGE SCALE GENOMIC DNA]</scope>
    <source>
        <strain evidence="2 3">2-9-1</strain>
    </source>
</reference>
<dbReference type="AlphaFoldDB" id="M0CML6"/>
<evidence type="ECO:0000313" key="2">
    <source>
        <dbReference type="EMBL" id="ELZ23637.1"/>
    </source>
</evidence>
<dbReference type="eggNOG" id="arCOG08168">
    <property type="taxonomic scope" value="Archaea"/>
</dbReference>
<feature type="transmembrane region" description="Helical" evidence="1">
    <location>
        <begin position="146"/>
        <end position="166"/>
    </location>
</feature>
<accession>M0CML6</accession>
<dbReference type="Proteomes" id="UP000011626">
    <property type="component" value="Unassembled WGS sequence"/>
</dbReference>
<dbReference type="STRING" id="797114.C475_15238"/>
<name>M0CML6_9EURY</name>
<dbReference type="OrthoDB" id="231812at2157"/>
<dbReference type="RefSeq" id="WP_006884716.1">
    <property type="nucleotide sequence ID" value="NZ_AOIU01000033.1"/>
</dbReference>
<evidence type="ECO:0000313" key="3">
    <source>
        <dbReference type="Proteomes" id="UP000011626"/>
    </source>
</evidence>
<evidence type="ECO:0000256" key="1">
    <source>
        <dbReference type="SAM" id="Phobius"/>
    </source>
</evidence>
<gene>
    <name evidence="2" type="ORF">C475_15238</name>
</gene>
<keyword evidence="1" id="KW-0812">Transmembrane</keyword>
<proteinExistence type="predicted"/>
<dbReference type="InterPro" id="IPR058376">
    <property type="entry name" value="DUF8063"/>
</dbReference>
<sequence>MNRIGTAIVIIALLAVVPASGAAQSANNSTSGSGVNLPEQTGTQIQDGLTLLSSSYNQERGTVMLTFRSDNAVAVTLADAGAFMQEGEINRRAIVVNGKTKVEFAVTEQNGFVGVSISTDETLYGHPIKVGSTDFVPGGPSPEDTWLAGSTVFVLFAVALPGAFYANRKLRGVEHDQH</sequence>